<accession>A0AAX3BDR6</accession>
<dbReference type="RefSeq" id="WP_271435425.1">
    <property type="nucleotide sequence ID" value="NZ_CP073355.1"/>
</dbReference>
<gene>
    <name evidence="1" type="ORF">KDW03_00365</name>
</gene>
<dbReference type="KEGG" id="taqu:KDW03_00365"/>
<dbReference type="Pfam" id="PF17957">
    <property type="entry name" value="Big_7"/>
    <property type="match status" value="1"/>
</dbReference>
<evidence type="ECO:0000313" key="1">
    <source>
        <dbReference type="EMBL" id="URA10293.1"/>
    </source>
</evidence>
<reference evidence="1" key="2">
    <citation type="submission" date="2022-06" db="EMBL/GenBank/DDBJ databases">
        <title>Thermospira aquatica gen. nov., sp. nov.</title>
        <authorList>
            <person name="Ben Ali Gam Z."/>
            <person name="Labat M."/>
        </authorList>
    </citation>
    <scope>NUCLEOTIDE SEQUENCE</scope>
    <source>
        <strain evidence="1">F1F22</strain>
    </source>
</reference>
<protein>
    <recommendedName>
        <fullName evidence="3">FlgD Ig-like domain-containing protein</fullName>
    </recommendedName>
</protein>
<evidence type="ECO:0008006" key="3">
    <source>
        <dbReference type="Google" id="ProtNLM"/>
    </source>
</evidence>
<evidence type="ECO:0000313" key="2">
    <source>
        <dbReference type="Proteomes" id="UP001056539"/>
    </source>
</evidence>
<sequence>MNLKKYFFLSTFLVTLSCTTTIEDGIILSPRDGETVRGVVIISLSPPPGIVVDRVEVFIQNVLFKTINAPGPYTCEWDTTTGEYPNGFYQITASVYDIDGQVTTQTIEVQVAN</sequence>
<keyword evidence="2" id="KW-1185">Reference proteome</keyword>
<dbReference type="EMBL" id="CP073355">
    <property type="protein sequence ID" value="URA10293.1"/>
    <property type="molecule type" value="Genomic_DNA"/>
</dbReference>
<reference evidence="1" key="1">
    <citation type="submission" date="2021-04" db="EMBL/GenBank/DDBJ databases">
        <authorList>
            <person name="Postec A."/>
        </authorList>
    </citation>
    <scope>NUCLEOTIDE SEQUENCE</scope>
    <source>
        <strain evidence="1">F1F22</strain>
    </source>
</reference>
<organism evidence="1 2">
    <name type="scientific">Thermospira aquatica</name>
    <dbReference type="NCBI Taxonomy" id="2828656"/>
    <lineage>
        <taxon>Bacteria</taxon>
        <taxon>Pseudomonadati</taxon>
        <taxon>Spirochaetota</taxon>
        <taxon>Spirochaetia</taxon>
        <taxon>Brevinematales</taxon>
        <taxon>Thermospiraceae</taxon>
        <taxon>Thermospira</taxon>
    </lineage>
</organism>
<dbReference type="Gene3D" id="2.60.40.10">
    <property type="entry name" value="Immunoglobulins"/>
    <property type="match status" value="1"/>
</dbReference>
<dbReference type="Proteomes" id="UP001056539">
    <property type="component" value="Chromosome"/>
</dbReference>
<dbReference type="InterPro" id="IPR013783">
    <property type="entry name" value="Ig-like_fold"/>
</dbReference>
<dbReference type="AlphaFoldDB" id="A0AAX3BDR6"/>
<name>A0AAX3BDR6_9SPIR</name>
<proteinExistence type="predicted"/>
<dbReference type="PROSITE" id="PS51257">
    <property type="entry name" value="PROKAR_LIPOPROTEIN"/>
    <property type="match status" value="1"/>
</dbReference>